<name>A0A0A9BVH2_ARUDO</name>
<dbReference type="AlphaFoldDB" id="A0A0A9BVH2"/>
<reference evidence="1" key="2">
    <citation type="journal article" date="2015" name="Data Brief">
        <title>Shoot transcriptome of the giant reed, Arundo donax.</title>
        <authorList>
            <person name="Barrero R.A."/>
            <person name="Guerrero F.D."/>
            <person name="Moolhuijzen P."/>
            <person name="Goolsby J.A."/>
            <person name="Tidwell J."/>
            <person name="Bellgard S.E."/>
            <person name="Bellgard M.I."/>
        </authorList>
    </citation>
    <scope>NUCLEOTIDE SEQUENCE</scope>
    <source>
        <tissue evidence="1">Shoot tissue taken approximately 20 cm above the soil surface</tissue>
    </source>
</reference>
<protein>
    <submittedName>
        <fullName evidence="1">Uncharacterized protein</fullName>
    </submittedName>
</protein>
<reference evidence="1" key="1">
    <citation type="submission" date="2014-09" db="EMBL/GenBank/DDBJ databases">
        <authorList>
            <person name="Magalhaes I.L.F."/>
            <person name="Oliveira U."/>
            <person name="Santos F.R."/>
            <person name="Vidigal T.H.D.A."/>
            <person name="Brescovit A.D."/>
            <person name="Santos A.J."/>
        </authorList>
    </citation>
    <scope>NUCLEOTIDE SEQUENCE</scope>
    <source>
        <tissue evidence="1">Shoot tissue taken approximately 20 cm above the soil surface</tissue>
    </source>
</reference>
<organism evidence="1">
    <name type="scientific">Arundo donax</name>
    <name type="common">Giant reed</name>
    <name type="synonym">Donax arundinaceus</name>
    <dbReference type="NCBI Taxonomy" id="35708"/>
    <lineage>
        <taxon>Eukaryota</taxon>
        <taxon>Viridiplantae</taxon>
        <taxon>Streptophyta</taxon>
        <taxon>Embryophyta</taxon>
        <taxon>Tracheophyta</taxon>
        <taxon>Spermatophyta</taxon>
        <taxon>Magnoliopsida</taxon>
        <taxon>Liliopsida</taxon>
        <taxon>Poales</taxon>
        <taxon>Poaceae</taxon>
        <taxon>PACMAD clade</taxon>
        <taxon>Arundinoideae</taxon>
        <taxon>Arundineae</taxon>
        <taxon>Arundo</taxon>
    </lineage>
</organism>
<evidence type="ECO:0000313" key="1">
    <source>
        <dbReference type="EMBL" id="JAD67321.1"/>
    </source>
</evidence>
<proteinExistence type="predicted"/>
<dbReference type="EMBL" id="GBRH01230574">
    <property type="protein sequence ID" value="JAD67321.1"/>
    <property type="molecule type" value="Transcribed_RNA"/>
</dbReference>
<sequence length="42" mass="4513">MISLHTDSSHLLASTSHFCSIASLCNHQVQQGWGKHALPGLV</sequence>
<accession>A0A0A9BVH2</accession>